<dbReference type="EMBL" id="JANIDX010000006">
    <property type="protein sequence ID" value="MCX5620109.1"/>
    <property type="molecule type" value="Genomic_DNA"/>
</dbReference>
<keyword evidence="3" id="KW-1185">Reference proteome</keyword>
<keyword evidence="1" id="KW-0812">Transmembrane</keyword>
<evidence type="ECO:0000313" key="3">
    <source>
        <dbReference type="Proteomes" id="UP001165575"/>
    </source>
</evidence>
<evidence type="ECO:0000313" key="2">
    <source>
        <dbReference type="EMBL" id="MCX5620109.1"/>
    </source>
</evidence>
<gene>
    <name evidence="2" type="ORF">NQF89_06705</name>
</gene>
<feature type="transmembrane region" description="Helical" evidence="1">
    <location>
        <begin position="12"/>
        <end position="30"/>
    </location>
</feature>
<keyword evidence="1" id="KW-1133">Transmembrane helix</keyword>
<name>A0ABT3WLV8_9PROT</name>
<keyword evidence="1" id="KW-0472">Membrane</keyword>
<dbReference type="Proteomes" id="UP001165575">
    <property type="component" value="Unassembled WGS sequence"/>
</dbReference>
<proteinExistence type="predicted"/>
<protein>
    <recommendedName>
        <fullName evidence="4">WYL domain-containing protein</fullName>
    </recommendedName>
</protein>
<organism evidence="2 3">
    <name type="scientific">Bombella pollinis</name>
    <dbReference type="NCBI Taxonomy" id="2967337"/>
    <lineage>
        <taxon>Bacteria</taxon>
        <taxon>Pseudomonadati</taxon>
        <taxon>Pseudomonadota</taxon>
        <taxon>Alphaproteobacteria</taxon>
        <taxon>Acetobacterales</taxon>
        <taxon>Acetobacteraceae</taxon>
        <taxon>Bombella</taxon>
    </lineage>
</organism>
<evidence type="ECO:0008006" key="4">
    <source>
        <dbReference type="Google" id="ProtNLM"/>
    </source>
</evidence>
<evidence type="ECO:0000256" key="1">
    <source>
        <dbReference type="SAM" id="Phobius"/>
    </source>
</evidence>
<reference evidence="2 3" key="1">
    <citation type="submission" date="2022-07" db="EMBL/GenBank/DDBJ databases">
        <title>Bombella genomes.</title>
        <authorList>
            <person name="Harer L."/>
            <person name="Styblova S."/>
            <person name="Ehrmann M."/>
        </authorList>
    </citation>
    <scope>NUCLEOTIDE SEQUENCE [LARGE SCALE GENOMIC DNA]</scope>
    <source>
        <strain evidence="2 3">TMW 2.2556</strain>
    </source>
</reference>
<dbReference type="RefSeq" id="WP_266137827.1">
    <property type="nucleotide sequence ID" value="NZ_JANIDX010000006.1"/>
</dbReference>
<sequence length="274" mass="30733">MTMTGLSNDGATLIAAPVLVISLALVGIVVRRIQARVERKKEIFPDASFSVGELGSDWDKPIKPRTGEGFSSQMDGTSIRITYTDRMGTRTKRTITLNRLRYDQYGCSVIPTHIEAYCSLRQDRRTFFVRSIDEAFDGWNEIKSLHSFLIQHARIPRGEAGSTASSRTRAKLKKVLLDDPRIMVFCGYKNPDRNPTPYTLRLSSMKEATVSEEKDGEIVETTTIRTITGWDTEANQTRTVSYARIVSACDPDTGEIIEDLASHLRSFRMKTGKG</sequence>
<accession>A0ABT3WLV8</accession>
<comment type="caution">
    <text evidence="2">The sequence shown here is derived from an EMBL/GenBank/DDBJ whole genome shotgun (WGS) entry which is preliminary data.</text>
</comment>